<name>A0A937F459_9BACT</name>
<proteinExistence type="predicted"/>
<dbReference type="AlphaFoldDB" id="A0A937F459"/>
<reference evidence="2" key="1">
    <citation type="submission" date="2021-01" db="EMBL/GenBank/DDBJ databases">
        <title>Fulvivirga kasyanovii gen. nov., sp nov., a novel member of the phylum Bacteroidetes isolated from seawater in a mussel farm.</title>
        <authorList>
            <person name="Zhao L.-H."/>
            <person name="Wang Z.-J."/>
        </authorList>
    </citation>
    <scope>NUCLEOTIDE SEQUENCE</scope>
    <source>
        <strain evidence="2">2943</strain>
    </source>
</reference>
<organism evidence="2 3">
    <name type="scientific">Fulvivirga sediminis</name>
    <dbReference type="NCBI Taxonomy" id="2803949"/>
    <lineage>
        <taxon>Bacteria</taxon>
        <taxon>Pseudomonadati</taxon>
        <taxon>Bacteroidota</taxon>
        <taxon>Cytophagia</taxon>
        <taxon>Cytophagales</taxon>
        <taxon>Fulvivirgaceae</taxon>
        <taxon>Fulvivirga</taxon>
    </lineage>
</organism>
<evidence type="ECO:0000259" key="1">
    <source>
        <dbReference type="Pfam" id="PF19783"/>
    </source>
</evidence>
<keyword evidence="3" id="KW-1185">Reference proteome</keyword>
<dbReference type="RefSeq" id="WP_202241424.1">
    <property type="nucleotide sequence ID" value="NZ_JAESIY010000001.1"/>
</dbReference>
<feature type="domain" description="DUF6268" evidence="1">
    <location>
        <begin position="171"/>
        <end position="288"/>
    </location>
</feature>
<sequence length="327" mass="38084">MIRHFWLMCLMVIKTVILFGQDLGEDNVELESDIIPYRPRIAEITFNNLYDYKISSTSDNMGEAETEIERDTQMKIRLGAPIIMKEKTMFGVQLKYDRHDFLLDYDNGGQDYGLYNHIERQKFTSLGGRFLLRRDLEENKNVTIIAGAELKSDRIKWTTKSAKYYLMGSYEVTLNKTTKIGGGLALAYTLSAPQIYPFLSYEHKINRSWTLDLYLPKTVALRYKVDSKFYITASAEVKGWRYAIRNAEVSTDVLTLRKSDLYTGVSLEHEIHDWLWVGFDMGYTFNLRNYLAEPGDRRRDALIELNPQNAPFARFGLFIVPPKKFYM</sequence>
<dbReference type="Proteomes" id="UP000659388">
    <property type="component" value="Unassembled WGS sequence"/>
</dbReference>
<gene>
    <name evidence="2" type="ORF">JL102_00275</name>
</gene>
<comment type="caution">
    <text evidence="2">The sequence shown here is derived from an EMBL/GenBank/DDBJ whole genome shotgun (WGS) entry which is preliminary data.</text>
</comment>
<protein>
    <recommendedName>
        <fullName evidence="1">DUF6268 domain-containing protein</fullName>
    </recommendedName>
</protein>
<dbReference type="EMBL" id="JAESIY010000001">
    <property type="protein sequence ID" value="MBL3654547.1"/>
    <property type="molecule type" value="Genomic_DNA"/>
</dbReference>
<dbReference type="InterPro" id="IPR046235">
    <property type="entry name" value="DUF6268"/>
</dbReference>
<evidence type="ECO:0000313" key="2">
    <source>
        <dbReference type="EMBL" id="MBL3654547.1"/>
    </source>
</evidence>
<dbReference type="Pfam" id="PF19783">
    <property type="entry name" value="DUF6268"/>
    <property type="match status" value="1"/>
</dbReference>
<evidence type="ECO:0000313" key="3">
    <source>
        <dbReference type="Proteomes" id="UP000659388"/>
    </source>
</evidence>
<accession>A0A937F459</accession>